<reference evidence="2 3" key="1">
    <citation type="journal article" date="2004" name="Nature">
        <title>Genome evolution in yeasts.</title>
        <authorList>
            <consortium name="Genolevures"/>
            <person name="Dujon B."/>
            <person name="Sherman D."/>
            <person name="Fischer G."/>
            <person name="Durrens P."/>
            <person name="Casaregola S."/>
            <person name="Lafontaine I."/>
            <person name="de Montigny J."/>
            <person name="Marck C."/>
            <person name="Neuveglise C."/>
            <person name="Talla E."/>
            <person name="Goffard N."/>
            <person name="Frangeul L."/>
            <person name="Aigle M."/>
            <person name="Anthouard V."/>
            <person name="Babour A."/>
            <person name="Barbe V."/>
            <person name="Barnay S."/>
            <person name="Blanchin S."/>
            <person name="Beckerich J.M."/>
            <person name="Beyne E."/>
            <person name="Bleykasten C."/>
            <person name="Boisrame A."/>
            <person name="Boyer J."/>
            <person name="Cattolico L."/>
            <person name="Confanioleri F."/>
            <person name="de Daruvar A."/>
            <person name="Despons L."/>
            <person name="Fabre E."/>
            <person name="Fairhead C."/>
            <person name="Ferry-Dumazet H."/>
            <person name="Groppi A."/>
            <person name="Hantraye F."/>
            <person name="Hennequin C."/>
            <person name="Jauniaux N."/>
            <person name="Joyet P."/>
            <person name="Kachouri R."/>
            <person name="Kerrest A."/>
            <person name="Koszul R."/>
            <person name="Lemaire M."/>
            <person name="Lesur I."/>
            <person name="Ma L."/>
            <person name="Muller H."/>
            <person name="Nicaud J.M."/>
            <person name="Nikolski M."/>
            <person name="Oztas S."/>
            <person name="Ozier-Kalogeropoulos O."/>
            <person name="Pellenz S."/>
            <person name="Potier S."/>
            <person name="Richard G.F."/>
            <person name="Straub M.L."/>
            <person name="Suleau A."/>
            <person name="Swennene D."/>
            <person name="Tekaia F."/>
            <person name="Wesolowski-Louvel M."/>
            <person name="Westhof E."/>
            <person name="Wirth B."/>
            <person name="Zeniou-Meyer M."/>
            <person name="Zivanovic I."/>
            <person name="Bolotin-Fukuhara M."/>
            <person name="Thierry A."/>
            <person name="Bouchier C."/>
            <person name="Caudron B."/>
            <person name="Scarpelli C."/>
            <person name="Gaillardin C."/>
            <person name="Weissenbach J."/>
            <person name="Wincker P."/>
            <person name="Souciet J.L."/>
        </authorList>
    </citation>
    <scope>NUCLEOTIDE SEQUENCE [LARGE SCALE GENOMIC DNA]</scope>
    <source>
        <strain evidence="3">ATCC 8585 / CBS 2359 / DSM 70799 / NBRC 1267 / NRRL Y-1140 / WM37</strain>
    </source>
</reference>
<protein>
    <submittedName>
        <fullName evidence="2">KLLA0E08031p</fullName>
    </submittedName>
</protein>
<feature type="compositionally biased region" description="Basic and acidic residues" evidence="1">
    <location>
        <begin position="221"/>
        <end position="240"/>
    </location>
</feature>
<feature type="compositionally biased region" description="Basic and acidic residues" evidence="1">
    <location>
        <begin position="115"/>
        <end position="126"/>
    </location>
</feature>
<proteinExistence type="predicted"/>
<dbReference type="HOGENOM" id="CLU_674496_0_0_1"/>
<organism evidence="2 3">
    <name type="scientific">Kluyveromyces lactis (strain ATCC 8585 / CBS 2359 / DSM 70799 / NBRC 1267 / NRRL Y-1140 / WM37)</name>
    <name type="common">Yeast</name>
    <name type="synonym">Candida sphaerica</name>
    <dbReference type="NCBI Taxonomy" id="284590"/>
    <lineage>
        <taxon>Eukaryota</taxon>
        <taxon>Fungi</taxon>
        <taxon>Dikarya</taxon>
        <taxon>Ascomycota</taxon>
        <taxon>Saccharomycotina</taxon>
        <taxon>Saccharomycetes</taxon>
        <taxon>Saccharomycetales</taxon>
        <taxon>Saccharomycetaceae</taxon>
        <taxon>Kluyveromyces</taxon>
    </lineage>
</organism>
<feature type="compositionally biased region" description="Basic and acidic residues" evidence="1">
    <location>
        <begin position="258"/>
        <end position="284"/>
    </location>
</feature>
<evidence type="ECO:0000313" key="2">
    <source>
        <dbReference type="EMBL" id="CAG99399.1"/>
    </source>
</evidence>
<evidence type="ECO:0000313" key="3">
    <source>
        <dbReference type="Proteomes" id="UP000000598"/>
    </source>
</evidence>
<gene>
    <name evidence="2" type="ORF">KLLA0_E08031g</name>
</gene>
<feature type="compositionally biased region" description="Basic and acidic residues" evidence="1">
    <location>
        <begin position="370"/>
        <end position="381"/>
    </location>
</feature>
<feature type="region of interest" description="Disordered" evidence="1">
    <location>
        <begin position="320"/>
        <end position="408"/>
    </location>
</feature>
<feature type="compositionally biased region" description="Basic and acidic residues" evidence="1">
    <location>
        <begin position="341"/>
        <end position="357"/>
    </location>
</feature>
<sequence>MDLFTESSLLDFLLEENTVSEVGLVEEVPHCLVHLPTFSNVGPKTTTANTCKVPSAKKSKALKKELQFGELWEDDIARILESSLSIGGKNKTPAKVVPEKASKQETKSKKRGKSKAKEKSDRKLRSNEPLPNLRAGIAQSTGLLESGIFSSSTISESHYTRNADSLAIDESEHNSTRSSKLARKQKSNLRTMQSSTTDEDENNVKNDLRSTINQRKKQRKEKREQRRVAKEASGETKAGSEETDENFPETPGSSGKLSPKDSKNQGSKRMKELIKKELQINKSKESLKELQRAINDHPTTEANTSDFTKTLCNKTEKEGFELLRGSEKVVVPKANSKSKSKSKDKLKNKPKASHQDSDLAAPENAIESGKSLDSKEPERKGRSTGGKKRKSKSHRKNIESKDPVGTQA</sequence>
<evidence type="ECO:0000256" key="1">
    <source>
        <dbReference type="SAM" id="MobiDB-lite"/>
    </source>
</evidence>
<accession>Q6CP27</accession>
<dbReference type="GeneID" id="2893900"/>
<feature type="region of interest" description="Disordered" evidence="1">
    <location>
        <begin position="166"/>
        <end position="284"/>
    </location>
</feature>
<dbReference type="InParanoid" id="Q6CP27"/>
<feature type="compositionally biased region" description="Basic residues" evidence="1">
    <location>
        <begin position="385"/>
        <end position="395"/>
    </location>
</feature>
<dbReference type="AlphaFoldDB" id="Q6CP27"/>
<dbReference type="PaxDb" id="284590-Q6CP27"/>
<dbReference type="EMBL" id="CR382125">
    <property type="protein sequence ID" value="CAG99399.1"/>
    <property type="molecule type" value="Genomic_DNA"/>
</dbReference>
<feature type="region of interest" description="Disordered" evidence="1">
    <location>
        <begin position="88"/>
        <end position="135"/>
    </location>
</feature>
<keyword evidence="3" id="KW-1185">Reference proteome</keyword>
<dbReference type="KEGG" id="kla:KLLA0_E08031g"/>
<feature type="compositionally biased region" description="Basic and acidic residues" evidence="1">
    <location>
        <begin position="97"/>
        <end position="107"/>
    </location>
</feature>
<dbReference type="Proteomes" id="UP000000598">
    <property type="component" value="Chromosome E"/>
</dbReference>
<dbReference type="RefSeq" id="XP_454312.1">
    <property type="nucleotide sequence ID" value="XM_454312.1"/>
</dbReference>
<name>Q6CP27_KLULA</name>